<dbReference type="Gene3D" id="2.60.40.1230">
    <property type="match status" value="1"/>
</dbReference>
<feature type="region of interest" description="Disordered" evidence="11">
    <location>
        <begin position="721"/>
        <end position="751"/>
    </location>
</feature>
<keyword evidence="4 10" id="KW-0813">Transport</keyword>
<dbReference type="EMBL" id="CALNXK010000014">
    <property type="protein sequence ID" value="CAH3046238.1"/>
    <property type="molecule type" value="Genomic_DNA"/>
</dbReference>
<evidence type="ECO:0000256" key="6">
    <source>
        <dbReference type="ARBA" id="ARBA00023034"/>
    </source>
</evidence>
<keyword evidence="5 10" id="KW-0653">Protein transport</keyword>
<keyword evidence="7 10" id="KW-0472">Membrane</keyword>
<comment type="caution">
    <text evidence="13">The sequence shown here is derived from an EMBL/GenBank/DDBJ whole genome shotgun (WGS) entry which is preliminary data.</text>
</comment>
<evidence type="ECO:0000256" key="11">
    <source>
        <dbReference type="SAM" id="MobiDB-lite"/>
    </source>
</evidence>
<dbReference type="Pfam" id="PF02883">
    <property type="entry name" value="Alpha_adaptinC2"/>
    <property type="match status" value="1"/>
</dbReference>
<dbReference type="Pfam" id="PF01602">
    <property type="entry name" value="Adaptin_N"/>
    <property type="match status" value="2"/>
</dbReference>
<name>A0ABN8NBZ3_9CNID</name>
<protein>
    <recommendedName>
        <fullName evidence="10">AP-1 complex subunit gamma</fullName>
    </recommendedName>
</protein>
<evidence type="ECO:0000256" key="3">
    <source>
        <dbReference type="ARBA" id="ARBA00006613"/>
    </source>
</evidence>
<evidence type="ECO:0000256" key="2">
    <source>
        <dbReference type="ARBA" id="ARBA00004555"/>
    </source>
</evidence>
<evidence type="ECO:0000313" key="14">
    <source>
        <dbReference type="Proteomes" id="UP001159405"/>
    </source>
</evidence>
<evidence type="ECO:0000256" key="9">
    <source>
        <dbReference type="ARBA" id="ARBA00029433"/>
    </source>
</evidence>
<sequence length="935" mass="103713">MPTPGKLRDLIRTIRAARTAADERAVIAKECAYIRDSFREEDNDFRCRNVAKLLYIHMLGYPAHFGQLECLKLIASPKFTDKRIGYLGAMLLLDERQDVHLLVTNSLKNDLNHSNQFVIGLALCSLGNICSQEMSRDLAGEVEKLLKSSNSYLRKKAALCAVRIVRKVPELMEVFIPTTRSLLNERNHGVLVCGVSLVTEMCRVNPETLTHFRRHVPILVKTLKNLVMSGYSPEHDVSGISDPFIQVKILRLLRMLGKDEESVSDQMNDVLAQVATNTETSKNVGNAILYETVLTIMDTKSESGLRVLAINILGRFLLNNDKNISSETSDDHFRLPKGPRYFYKKKQNKMEIFQFVSAVCGYHIYKDIWEPSVDEKRIAHREFGNQFNKFAIKVFNGEEKVGHLPHEYSRIAWYFLARGGSITLEVTGRCRHCKQLCGVMEIPCCDTFFCSRKATINCLRDLLTKKVERQEMRAMELSFALINSSNVRGMMKELLAFLVKADVEFKAYVTSEIFLAAEKHAPNKRWHIDTMMKVLTSAGSFVRDDAVPSLVYLVSTSSELQGYAVQSLYKAMQNDISQQPLVQVGSWCCGEYGDQLFVDIEEDESLNITESDVLDVLESILYSSHSTATTFSTVQRRIRNIINQFEVNMDAELQQRGVEFGALFKKHDSMRPALLERMPVFESKTTEPITNGEVPSQPETETVKQEAVVESKPAKQASDTLLDLLGGGPAPEPTPAPVQPPAPAASSGGELLDLLGGLDLGSTNAGPPPMNMMAPSPAMPNLLDGGGPLNPSPAGQPALLQMNHEPLAPQNQDFSTGFPSITAFESNGLKIDFAFEKVPGNPSNVVSIMVTATNSLTFPMTDFVFQAAVPKTFQLQLQSPSGNVIPPNNSGAVNQGLKVANPQQQPLRMRLKVTYKINGAAVNEQGEVNSFPPGL</sequence>
<comment type="similarity">
    <text evidence="3 10">Belongs to the adaptor complexes large subunit family.</text>
</comment>
<evidence type="ECO:0000256" key="7">
    <source>
        <dbReference type="ARBA" id="ARBA00023136"/>
    </source>
</evidence>
<reference evidence="13 14" key="1">
    <citation type="submission" date="2022-05" db="EMBL/GenBank/DDBJ databases">
        <authorList>
            <consortium name="Genoscope - CEA"/>
            <person name="William W."/>
        </authorList>
    </citation>
    <scope>NUCLEOTIDE SEQUENCE [LARGE SCALE GENOMIC DNA]</scope>
</reference>
<evidence type="ECO:0000256" key="10">
    <source>
        <dbReference type="PIRNR" id="PIRNR037094"/>
    </source>
</evidence>
<evidence type="ECO:0000256" key="4">
    <source>
        <dbReference type="ARBA" id="ARBA00022448"/>
    </source>
</evidence>
<dbReference type="InterPro" id="IPR013041">
    <property type="entry name" value="Clathrin_app_Ig-like_sf"/>
</dbReference>
<evidence type="ECO:0000259" key="12">
    <source>
        <dbReference type="PROSITE" id="PS50180"/>
    </source>
</evidence>
<evidence type="ECO:0000256" key="8">
    <source>
        <dbReference type="ARBA" id="ARBA00023329"/>
    </source>
</evidence>
<keyword evidence="14" id="KW-1185">Reference proteome</keyword>
<dbReference type="InterPro" id="IPR002553">
    <property type="entry name" value="Clathrin/coatomer_adapt-like_N"/>
</dbReference>
<gene>
    <name evidence="13" type="ORF">PLOB_00008449</name>
</gene>
<keyword evidence="8 10" id="KW-0968">Cytoplasmic vesicle</keyword>
<dbReference type="Gene3D" id="1.25.10.10">
    <property type="entry name" value="Leucine-rich Repeat Variant"/>
    <property type="match status" value="2"/>
</dbReference>
<dbReference type="PANTHER" id="PTHR22780">
    <property type="entry name" value="ADAPTIN, ALPHA/GAMMA/EPSILON"/>
    <property type="match status" value="1"/>
</dbReference>
<dbReference type="InterPro" id="IPR008153">
    <property type="entry name" value="GAE_dom"/>
</dbReference>
<dbReference type="PROSITE" id="PS50180">
    <property type="entry name" value="GAE"/>
    <property type="match status" value="1"/>
</dbReference>
<feature type="compositionally biased region" description="Pro residues" evidence="11">
    <location>
        <begin position="730"/>
        <end position="743"/>
    </location>
</feature>
<dbReference type="SUPFAM" id="SSF49348">
    <property type="entry name" value="Clathrin adaptor appendage domain"/>
    <property type="match status" value="1"/>
</dbReference>
<dbReference type="PIRSF" id="PIRSF037094">
    <property type="entry name" value="AP1_complex_gamma"/>
    <property type="match status" value="1"/>
</dbReference>
<dbReference type="InterPro" id="IPR008152">
    <property type="entry name" value="Clathrin_a/b/g-adaptin_app_Ig"/>
</dbReference>
<organism evidence="13 14">
    <name type="scientific">Porites lobata</name>
    <dbReference type="NCBI Taxonomy" id="104759"/>
    <lineage>
        <taxon>Eukaryota</taxon>
        <taxon>Metazoa</taxon>
        <taxon>Cnidaria</taxon>
        <taxon>Anthozoa</taxon>
        <taxon>Hexacorallia</taxon>
        <taxon>Scleractinia</taxon>
        <taxon>Fungiina</taxon>
        <taxon>Poritidae</taxon>
        <taxon>Porites</taxon>
    </lineage>
</organism>
<proteinExistence type="inferred from homology"/>
<dbReference type="InterPro" id="IPR017107">
    <property type="entry name" value="AP1_complex_gsu"/>
</dbReference>
<dbReference type="Proteomes" id="UP001159405">
    <property type="component" value="Unassembled WGS sequence"/>
</dbReference>
<dbReference type="SUPFAM" id="SSF48371">
    <property type="entry name" value="ARM repeat"/>
    <property type="match status" value="1"/>
</dbReference>
<dbReference type="InterPro" id="IPR011989">
    <property type="entry name" value="ARM-like"/>
</dbReference>
<evidence type="ECO:0000256" key="5">
    <source>
        <dbReference type="ARBA" id="ARBA00022927"/>
    </source>
</evidence>
<comment type="subcellular location">
    <subcellularLocation>
        <location evidence="1">Cytoplasmic vesicle membrane</location>
    </subcellularLocation>
    <subcellularLocation>
        <location evidence="9">Endomembrane system</location>
        <topology evidence="9">Peripheral membrane protein</topology>
        <orientation evidence="9">Cytoplasmic side</orientation>
    </subcellularLocation>
    <subcellularLocation>
        <location evidence="2">Golgi apparatus</location>
    </subcellularLocation>
</comment>
<evidence type="ECO:0000313" key="13">
    <source>
        <dbReference type="EMBL" id="CAH3046238.1"/>
    </source>
</evidence>
<feature type="domain" description="GAE" evidence="12">
    <location>
        <begin position="816"/>
        <end position="932"/>
    </location>
</feature>
<evidence type="ECO:0000256" key="1">
    <source>
        <dbReference type="ARBA" id="ARBA00004156"/>
    </source>
</evidence>
<accession>A0ABN8NBZ3</accession>
<dbReference type="SMART" id="SM00809">
    <property type="entry name" value="Alpha_adaptinC2"/>
    <property type="match status" value="1"/>
</dbReference>
<dbReference type="InterPro" id="IPR050840">
    <property type="entry name" value="Adaptor_Complx_Large_Subunit"/>
</dbReference>
<keyword evidence="6 10" id="KW-0333">Golgi apparatus</keyword>
<dbReference type="InterPro" id="IPR016024">
    <property type="entry name" value="ARM-type_fold"/>
</dbReference>